<proteinExistence type="predicted"/>
<dbReference type="EMBL" id="CM056744">
    <property type="protein sequence ID" value="KAJ8667821.1"/>
    <property type="molecule type" value="Genomic_DNA"/>
</dbReference>
<organism evidence="1 2">
    <name type="scientific">Eretmocerus hayati</name>
    <dbReference type="NCBI Taxonomy" id="131215"/>
    <lineage>
        <taxon>Eukaryota</taxon>
        <taxon>Metazoa</taxon>
        <taxon>Ecdysozoa</taxon>
        <taxon>Arthropoda</taxon>
        <taxon>Hexapoda</taxon>
        <taxon>Insecta</taxon>
        <taxon>Pterygota</taxon>
        <taxon>Neoptera</taxon>
        <taxon>Endopterygota</taxon>
        <taxon>Hymenoptera</taxon>
        <taxon>Apocrita</taxon>
        <taxon>Proctotrupomorpha</taxon>
        <taxon>Chalcidoidea</taxon>
        <taxon>Aphelinidae</taxon>
        <taxon>Aphelininae</taxon>
        <taxon>Eretmocerus</taxon>
    </lineage>
</organism>
<evidence type="ECO:0000313" key="2">
    <source>
        <dbReference type="Proteomes" id="UP001239111"/>
    </source>
</evidence>
<keyword evidence="2" id="KW-1185">Reference proteome</keyword>
<name>A0ACC2N9S7_9HYME</name>
<evidence type="ECO:0000313" key="1">
    <source>
        <dbReference type="EMBL" id="KAJ8667821.1"/>
    </source>
</evidence>
<reference evidence="1" key="1">
    <citation type="submission" date="2023-04" db="EMBL/GenBank/DDBJ databases">
        <title>A chromosome-level genome assembly of the parasitoid wasp Eretmocerus hayati.</title>
        <authorList>
            <person name="Zhong Y."/>
            <person name="Liu S."/>
            <person name="Liu Y."/>
        </authorList>
    </citation>
    <scope>NUCLEOTIDE SEQUENCE</scope>
    <source>
        <strain evidence="1">ZJU_SS_LIU_2023</strain>
    </source>
</reference>
<dbReference type="Proteomes" id="UP001239111">
    <property type="component" value="Chromosome 4"/>
</dbReference>
<accession>A0ACC2N9S7</accession>
<protein>
    <submittedName>
        <fullName evidence="1">Uncharacterized protein</fullName>
    </submittedName>
</protein>
<comment type="caution">
    <text evidence="1">The sequence shown here is derived from an EMBL/GenBank/DDBJ whole genome shotgun (WGS) entry which is preliminary data.</text>
</comment>
<sequence length="422" mass="48985">MECNEGELEDSALETGDDVESDNSINSEKLNHQQHEKHPDDFGLTEDVLYKSYELYCNQEEEPECSDATHQIKNLFSCELCGKRFKSKTYARKHIQFHSKDKPFSCDICGKAFKWSDSLLRHKVFHINKEAFSCGICNKPFKTKNAVKLHEPMHSTDLSFACSFCDKKFKTKPRLQNHLRTHTSKKVYLCPICGKDLYFESHLKAHYNTHIKARRYQCSLCQKYLSTKYTLAAHIQRHKRGKLYTCKKCNGKLDKRSYLHSHQCNNEMIFPSSDCHETFHSEHDLVQHYYSTRHGQNCHFSAETTPEQTEPLDLTCKKPTVEQIESNRIDQDVGEPENPMYAIRMVIYHPNIVQQDEDQRACYYQNIELDARGMPPCSSGTQNELSTVDFNPVARAAFGSRETSGCDMDIDVEYDSDYIEEE</sequence>
<gene>
    <name evidence="1" type="ORF">QAD02_009484</name>
</gene>